<comment type="caution">
    <text evidence="1">The sequence shown here is derived from an EMBL/GenBank/DDBJ whole genome shotgun (WGS) entry which is preliminary data.</text>
</comment>
<dbReference type="Proteomes" id="UP001153269">
    <property type="component" value="Unassembled WGS sequence"/>
</dbReference>
<sequence>MDVLKGCTPGRSAGPYPMTFAFQKTLPHRPPSCGLALWARLRLFHEKEPRAQPQLCTVIFLQLRPATLSNAVCPLRPHTAREPARPCPIHRVQIRVGPYKRMKEKGRRAAGKQ</sequence>
<proteinExistence type="predicted"/>
<dbReference type="EMBL" id="CADEAL010000401">
    <property type="protein sequence ID" value="CAB1419619.1"/>
    <property type="molecule type" value="Genomic_DNA"/>
</dbReference>
<keyword evidence="2" id="KW-1185">Reference proteome</keyword>
<accession>A0A9N7TVK3</accession>
<gene>
    <name evidence="1" type="ORF">PLEPLA_LOCUS7467</name>
</gene>
<evidence type="ECO:0000313" key="2">
    <source>
        <dbReference type="Proteomes" id="UP001153269"/>
    </source>
</evidence>
<evidence type="ECO:0000313" key="1">
    <source>
        <dbReference type="EMBL" id="CAB1419619.1"/>
    </source>
</evidence>
<organism evidence="1 2">
    <name type="scientific">Pleuronectes platessa</name>
    <name type="common">European plaice</name>
    <dbReference type="NCBI Taxonomy" id="8262"/>
    <lineage>
        <taxon>Eukaryota</taxon>
        <taxon>Metazoa</taxon>
        <taxon>Chordata</taxon>
        <taxon>Craniata</taxon>
        <taxon>Vertebrata</taxon>
        <taxon>Euteleostomi</taxon>
        <taxon>Actinopterygii</taxon>
        <taxon>Neopterygii</taxon>
        <taxon>Teleostei</taxon>
        <taxon>Neoteleostei</taxon>
        <taxon>Acanthomorphata</taxon>
        <taxon>Carangaria</taxon>
        <taxon>Pleuronectiformes</taxon>
        <taxon>Pleuronectoidei</taxon>
        <taxon>Pleuronectidae</taxon>
        <taxon>Pleuronectes</taxon>
    </lineage>
</organism>
<protein>
    <submittedName>
        <fullName evidence="1">Uncharacterized protein</fullName>
    </submittedName>
</protein>
<dbReference type="AlphaFoldDB" id="A0A9N7TVK3"/>
<reference evidence="1" key="1">
    <citation type="submission" date="2020-03" db="EMBL/GenBank/DDBJ databases">
        <authorList>
            <person name="Weist P."/>
        </authorList>
    </citation>
    <scope>NUCLEOTIDE SEQUENCE</scope>
</reference>
<name>A0A9N7TVK3_PLEPL</name>